<keyword evidence="1" id="KW-0812">Transmembrane</keyword>
<evidence type="ECO:0000313" key="2">
    <source>
        <dbReference type="EMBL" id="ROO82680.1"/>
    </source>
</evidence>
<name>A0A3N1CMY8_9ACTN</name>
<reference evidence="2 3" key="1">
    <citation type="submission" date="2018-11" db="EMBL/GenBank/DDBJ databases">
        <title>Sequencing the genomes of 1000 actinobacteria strains.</title>
        <authorList>
            <person name="Klenk H.-P."/>
        </authorList>
    </citation>
    <scope>NUCLEOTIDE SEQUENCE [LARGE SCALE GENOMIC DNA]</scope>
    <source>
        <strain evidence="2 3">DSM 44254</strain>
    </source>
</reference>
<keyword evidence="1" id="KW-0472">Membrane</keyword>
<dbReference type="AlphaFoldDB" id="A0A3N1CMY8"/>
<keyword evidence="3" id="KW-1185">Reference proteome</keyword>
<protein>
    <submittedName>
        <fullName evidence="2">Uncharacterized protein</fullName>
    </submittedName>
</protein>
<gene>
    <name evidence="2" type="ORF">EDD29_0162</name>
</gene>
<keyword evidence="1" id="KW-1133">Transmembrane helix</keyword>
<feature type="transmembrane region" description="Helical" evidence="1">
    <location>
        <begin position="6"/>
        <end position="28"/>
    </location>
</feature>
<accession>A0A3N1CMY8</accession>
<dbReference type="EMBL" id="RJKE01000001">
    <property type="protein sequence ID" value="ROO82680.1"/>
    <property type="molecule type" value="Genomic_DNA"/>
</dbReference>
<organism evidence="2 3">
    <name type="scientific">Actinocorallia herbida</name>
    <dbReference type="NCBI Taxonomy" id="58109"/>
    <lineage>
        <taxon>Bacteria</taxon>
        <taxon>Bacillati</taxon>
        <taxon>Actinomycetota</taxon>
        <taxon>Actinomycetes</taxon>
        <taxon>Streptosporangiales</taxon>
        <taxon>Thermomonosporaceae</taxon>
        <taxon>Actinocorallia</taxon>
    </lineage>
</organism>
<comment type="caution">
    <text evidence="2">The sequence shown here is derived from an EMBL/GenBank/DDBJ whole genome shotgun (WGS) entry which is preliminary data.</text>
</comment>
<evidence type="ECO:0000256" key="1">
    <source>
        <dbReference type="SAM" id="Phobius"/>
    </source>
</evidence>
<dbReference type="RefSeq" id="WP_123661672.1">
    <property type="nucleotide sequence ID" value="NZ_RJKE01000001.1"/>
</dbReference>
<proteinExistence type="predicted"/>
<evidence type="ECO:0000313" key="3">
    <source>
        <dbReference type="Proteomes" id="UP000272400"/>
    </source>
</evidence>
<sequence>MLTATYLVAFLGLIGFLFFLARLVGAFWDTSFRGRGRAHGAVAGRPKSGLVYFSSSADPEPVRVGERAA</sequence>
<dbReference type="Proteomes" id="UP000272400">
    <property type="component" value="Unassembled WGS sequence"/>
</dbReference>